<evidence type="ECO:0000313" key="2">
    <source>
        <dbReference type="EMBL" id="VDP69226.1"/>
    </source>
</evidence>
<evidence type="ECO:0000313" key="3">
    <source>
        <dbReference type="Proteomes" id="UP000269396"/>
    </source>
</evidence>
<dbReference type="Proteomes" id="UP000269396">
    <property type="component" value="Unassembled WGS sequence"/>
</dbReference>
<protein>
    <submittedName>
        <fullName evidence="2">Uncharacterized protein</fullName>
    </submittedName>
</protein>
<organism evidence="2 3">
    <name type="scientific">Schistosoma mattheei</name>
    <dbReference type="NCBI Taxonomy" id="31246"/>
    <lineage>
        <taxon>Eukaryota</taxon>
        <taxon>Metazoa</taxon>
        <taxon>Spiralia</taxon>
        <taxon>Lophotrochozoa</taxon>
        <taxon>Platyhelminthes</taxon>
        <taxon>Trematoda</taxon>
        <taxon>Digenea</taxon>
        <taxon>Strigeidida</taxon>
        <taxon>Schistosomatoidea</taxon>
        <taxon>Schistosomatidae</taxon>
        <taxon>Schistosoma</taxon>
    </lineage>
</organism>
<sequence>MYYLLTSDHTTTTTTTTTNNNNNNNNNDSISAIECITSEGWRHHILNIYLTVKSQKASLTHLYIVFINPVIKFNN</sequence>
<reference evidence="2 3" key="1">
    <citation type="submission" date="2018-11" db="EMBL/GenBank/DDBJ databases">
        <authorList>
            <consortium name="Pathogen Informatics"/>
        </authorList>
    </citation>
    <scope>NUCLEOTIDE SEQUENCE [LARGE SCALE GENOMIC DNA]</scope>
    <source>
        <strain>Denwood</strain>
        <strain evidence="3">Zambia</strain>
    </source>
</reference>
<evidence type="ECO:0000256" key="1">
    <source>
        <dbReference type="SAM" id="MobiDB-lite"/>
    </source>
</evidence>
<dbReference type="EMBL" id="UZAL01036159">
    <property type="protein sequence ID" value="VDP69226.1"/>
    <property type="molecule type" value="Genomic_DNA"/>
</dbReference>
<feature type="compositionally biased region" description="Low complexity" evidence="1">
    <location>
        <begin position="10"/>
        <end position="27"/>
    </location>
</feature>
<accession>A0A183PMU5</accession>
<dbReference type="AlphaFoldDB" id="A0A183PMU5"/>
<gene>
    <name evidence="2" type="ORF">SMTD_LOCUS15678</name>
</gene>
<name>A0A183PMU5_9TREM</name>
<keyword evidence="3" id="KW-1185">Reference proteome</keyword>
<proteinExistence type="predicted"/>
<feature type="region of interest" description="Disordered" evidence="1">
    <location>
        <begin position="1"/>
        <end position="27"/>
    </location>
</feature>